<dbReference type="InterPro" id="IPR009057">
    <property type="entry name" value="Homeodomain-like_sf"/>
</dbReference>
<dbReference type="Pfam" id="PF00440">
    <property type="entry name" value="TetR_N"/>
    <property type="match status" value="1"/>
</dbReference>
<evidence type="ECO:0000256" key="2">
    <source>
        <dbReference type="ARBA" id="ARBA00023125"/>
    </source>
</evidence>
<dbReference type="PRINTS" id="PR00455">
    <property type="entry name" value="HTHTETR"/>
</dbReference>
<dbReference type="RefSeq" id="WP_345612184.1">
    <property type="nucleotide sequence ID" value="NZ_BAABJO010000044.1"/>
</dbReference>
<keyword evidence="7" id="KW-1185">Reference proteome</keyword>
<dbReference type="PANTHER" id="PTHR30055">
    <property type="entry name" value="HTH-TYPE TRANSCRIPTIONAL REGULATOR RUTR"/>
    <property type="match status" value="1"/>
</dbReference>
<dbReference type="PROSITE" id="PS50977">
    <property type="entry name" value="HTH_TETR_2"/>
    <property type="match status" value="1"/>
</dbReference>
<proteinExistence type="predicted"/>
<keyword evidence="3" id="KW-0804">Transcription</keyword>
<dbReference type="InterPro" id="IPR001647">
    <property type="entry name" value="HTH_TetR"/>
</dbReference>
<evidence type="ECO:0000256" key="1">
    <source>
        <dbReference type="ARBA" id="ARBA00023015"/>
    </source>
</evidence>
<gene>
    <name evidence="6" type="ORF">GCM10023320_76070</name>
</gene>
<dbReference type="SUPFAM" id="SSF46689">
    <property type="entry name" value="Homeodomain-like"/>
    <property type="match status" value="1"/>
</dbReference>
<accession>A0ABP9P5X7</accession>
<keyword evidence="2 4" id="KW-0238">DNA-binding</keyword>
<evidence type="ECO:0000259" key="5">
    <source>
        <dbReference type="PROSITE" id="PS50977"/>
    </source>
</evidence>
<evidence type="ECO:0000256" key="4">
    <source>
        <dbReference type="PROSITE-ProRule" id="PRU00335"/>
    </source>
</evidence>
<dbReference type="Proteomes" id="UP001500804">
    <property type="component" value="Unassembled WGS sequence"/>
</dbReference>
<sequence length="183" mass="19547">MSSTRPGGTRERIQAAALELFAVRGVQQTSLRAIAERLGITKPALYYHFGSRAELLHSLVQPVVDDVEMLLAEDEARGDGDARALLARYFDVAVMHRAITTVVFRDPAALAELDLAPRVLAWRRRLTALLAGPDPPLGAQARAMVAIGGMGDCIAMFAHRPVGELRAAVLDAACAALGVQPSP</sequence>
<dbReference type="PANTHER" id="PTHR30055:SF234">
    <property type="entry name" value="HTH-TYPE TRANSCRIPTIONAL REGULATOR BETI"/>
    <property type="match status" value="1"/>
</dbReference>
<evidence type="ECO:0000313" key="7">
    <source>
        <dbReference type="Proteomes" id="UP001500804"/>
    </source>
</evidence>
<feature type="DNA-binding region" description="H-T-H motif" evidence="4">
    <location>
        <begin position="30"/>
        <end position="49"/>
    </location>
</feature>
<evidence type="ECO:0000313" key="6">
    <source>
        <dbReference type="EMBL" id="GAA5139666.1"/>
    </source>
</evidence>
<feature type="domain" description="HTH tetR-type" evidence="5">
    <location>
        <begin position="7"/>
        <end position="67"/>
    </location>
</feature>
<name>A0ABP9P5X7_9PSEU</name>
<protein>
    <submittedName>
        <fullName evidence="6">Helix-turn-helix domain-containing protein</fullName>
    </submittedName>
</protein>
<dbReference type="InterPro" id="IPR050109">
    <property type="entry name" value="HTH-type_TetR-like_transc_reg"/>
</dbReference>
<evidence type="ECO:0000256" key="3">
    <source>
        <dbReference type="ARBA" id="ARBA00023163"/>
    </source>
</evidence>
<organism evidence="6 7">
    <name type="scientific">Pseudonocardia adelaidensis</name>
    <dbReference type="NCBI Taxonomy" id="648754"/>
    <lineage>
        <taxon>Bacteria</taxon>
        <taxon>Bacillati</taxon>
        <taxon>Actinomycetota</taxon>
        <taxon>Actinomycetes</taxon>
        <taxon>Pseudonocardiales</taxon>
        <taxon>Pseudonocardiaceae</taxon>
        <taxon>Pseudonocardia</taxon>
    </lineage>
</organism>
<reference evidence="7" key="1">
    <citation type="journal article" date="2019" name="Int. J. Syst. Evol. Microbiol.">
        <title>The Global Catalogue of Microorganisms (GCM) 10K type strain sequencing project: providing services to taxonomists for standard genome sequencing and annotation.</title>
        <authorList>
            <consortium name="The Broad Institute Genomics Platform"/>
            <consortium name="The Broad Institute Genome Sequencing Center for Infectious Disease"/>
            <person name="Wu L."/>
            <person name="Ma J."/>
        </authorList>
    </citation>
    <scope>NUCLEOTIDE SEQUENCE [LARGE SCALE GENOMIC DNA]</scope>
    <source>
        <strain evidence="7">JCM 18302</strain>
    </source>
</reference>
<dbReference type="EMBL" id="BAABJO010000044">
    <property type="protein sequence ID" value="GAA5139666.1"/>
    <property type="molecule type" value="Genomic_DNA"/>
</dbReference>
<dbReference type="Gene3D" id="1.10.357.10">
    <property type="entry name" value="Tetracycline Repressor, domain 2"/>
    <property type="match status" value="1"/>
</dbReference>
<comment type="caution">
    <text evidence="6">The sequence shown here is derived from an EMBL/GenBank/DDBJ whole genome shotgun (WGS) entry which is preliminary data.</text>
</comment>
<keyword evidence="1" id="KW-0805">Transcription regulation</keyword>